<proteinExistence type="predicted"/>
<feature type="region of interest" description="Disordered" evidence="1">
    <location>
        <begin position="40"/>
        <end position="60"/>
    </location>
</feature>
<reference evidence="2 3" key="1">
    <citation type="submission" date="2018-10" db="EMBL/GenBank/DDBJ databases">
        <authorList>
            <person name="Ekblom R."/>
            <person name="Jareborg N."/>
        </authorList>
    </citation>
    <scope>NUCLEOTIDE SEQUENCE [LARGE SCALE GENOMIC DNA]</scope>
    <source>
        <tissue evidence="2">Muscle</tissue>
    </source>
</reference>
<keyword evidence="3" id="KW-1185">Reference proteome</keyword>
<protein>
    <submittedName>
        <fullName evidence="2">Uncharacterized protein</fullName>
    </submittedName>
</protein>
<sequence>MEVSSPLGLQTTRDQLQVALGQRKSFQMITLCVQQPGQLRKSNPLRPAIKPLASGIAPPP</sequence>
<evidence type="ECO:0000313" key="2">
    <source>
        <dbReference type="EMBL" id="VCX41827.1"/>
    </source>
</evidence>
<dbReference type="Proteomes" id="UP000269945">
    <property type="component" value="Unassembled WGS sequence"/>
</dbReference>
<organism evidence="2 3">
    <name type="scientific">Gulo gulo</name>
    <name type="common">Wolverine</name>
    <name type="synonym">Gluton</name>
    <dbReference type="NCBI Taxonomy" id="48420"/>
    <lineage>
        <taxon>Eukaryota</taxon>
        <taxon>Metazoa</taxon>
        <taxon>Chordata</taxon>
        <taxon>Craniata</taxon>
        <taxon>Vertebrata</taxon>
        <taxon>Euteleostomi</taxon>
        <taxon>Mammalia</taxon>
        <taxon>Eutheria</taxon>
        <taxon>Laurasiatheria</taxon>
        <taxon>Carnivora</taxon>
        <taxon>Caniformia</taxon>
        <taxon>Musteloidea</taxon>
        <taxon>Mustelidae</taxon>
        <taxon>Guloninae</taxon>
        <taxon>Gulo</taxon>
    </lineage>
</organism>
<name>A0A9X9MC19_GULGU</name>
<feature type="non-terminal residue" evidence="2">
    <location>
        <position position="60"/>
    </location>
</feature>
<evidence type="ECO:0000256" key="1">
    <source>
        <dbReference type="SAM" id="MobiDB-lite"/>
    </source>
</evidence>
<comment type="caution">
    <text evidence="2">The sequence shown here is derived from an EMBL/GenBank/DDBJ whole genome shotgun (WGS) entry which is preliminary data.</text>
</comment>
<dbReference type="EMBL" id="CYRY02046181">
    <property type="protein sequence ID" value="VCX41827.1"/>
    <property type="molecule type" value="Genomic_DNA"/>
</dbReference>
<gene>
    <name evidence="2" type="ORF">BN2614_LOCUS1</name>
</gene>
<dbReference type="AlphaFoldDB" id="A0A9X9MC19"/>
<accession>A0A9X9MC19</accession>
<evidence type="ECO:0000313" key="3">
    <source>
        <dbReference type="Proteomes" id="UP000269945"/>
    </source>
</evidence>